<evidence type="ECO:0000313" key="2">
    <source>
        <dbReference type="Proteomes" id="UP001165580"/>
    </source>
</evidence>
<dbReference type="EMBL" id="JANTEZ010000004">
    <property type="protein sequence ID" value="MCS5715118.1"/>
    <property type="molecule type" value="Genomic_DNA"/>
</dbReference>
<evidence type="ECO:0000313" key="1">
    <source>
        <dbReference type="EMBL" id="MCS5715118.1"/>
    </source>
</evidence>
<dbReference type="RefSeq" id="WP_259486630.1">
    <property type="nucleotide sequence ID" value="NZ_JANTEZ010000004.1"/>
</dbReference>
<keyword evidence="2" id="KW-1185">Reference proteome</keyword>
<dbReference type="InterPro" id="IPR036890">
    <property type="entry name" value="HATPase_C_sf"/>
</dbReference>
<sequence>MGIKLFGNGTHSGPSYLDDSNIVDLTRVTFITPGSTVLVAMEIDRIVQQGVDPVFIRPQSGDVSNYLARMRLGQFLTDLGVPHDLPHVREHNVGNALAELTLFSNSAEVADLGAQLHGLCERIDEDLAASLYVCVCEAGNNVQYHSGRNVGYFAAQMTHNKTRFRFAIGDAGRGLRASLAHKGATDDLSAIQLALEEGVSAIDEDGRGYGVRDMTDGLVAIGGNIAITSGTGFHIESPTGPVRRDFERSVQGVLIHGFVPIK</sequence>
<dbReference type="Proteomes" id="UP001165580">
    <property type="component" value="Unassembled WGS sequence"/>
</dbReference>
<reference evidence="1" key="1">
    <citation type="submission" date="2022-08" db="EMBL/GenBank/DDBJ databases">
        <authorList>
            <person name="Deng Y."/>
            <person name="Han X.-F."/>
            <person name="Zhang Y.-Q."/>
        </authorList>
    </citation>
    <scope>NUCLEOTIDE SEQUENCE</scope>
    <source>
        <strain evidence="1">CPCC 205716</strain>
    </source>
</reference>
<accession>A0ABT2GG20</accession>
<name>A0ABT2GG20_9MICO</name>
<protein>
    <submittedName>
        <fullName evidence="1">Uncharacterized protein</fullName>
    </submittedName>
</protein>
<comment type="caution">
    <text evidence="1">The sequence shown here is derived from an EMBL/GenBank/DDBJ whole genome shotgun (WGS) entry which is preliminary data.</text>
</comment>
<dbReference type="Gene3D" id="3.30.565.10">
    <property type="entry name" value="Histidine kinase-like ATPase, C-terminal domain"/>
    <property type="match status" value="1"/>
</dbReference>
<proteinExistence type="predicted"/>
<organism evidence="1 2">
    <name type="scientific">Herbiconiux gentiana</name>
    <dbReference type="NCBI Taxonomy" id="2970912"/>
    <lineage>
        <taxon>Bacteria</taxon>
        <taxon>Bacillati</taxon>
        <taxon>Actinomycetota</taxon>
        <taxon>Actinomycetes</taxon>
        <taxon>Micrococcales</taxon>
        <taxon>Microbacteriaceae</taxon>
        <taxon>Herbiconiux</taxon>
    </lineage>
</organism>
<gene>
    <name evidence="1" type="ORF">NVV95_11200</name>
</gene>